<feature type="compositionally biased region" description="Polar residues" evidence="1">
    <location>
        <begin position="151"/>
        <end position="160"/>
    </location>
</feature>
<evidence type="ECO:0000313" key="3">
    <source>
        <dbReference type="Proteomes" id="UP000636709"/>
    </source>
</evidence>
<keyword evidence="3" id="KW-1185">Reference proteome</keyword>
<feature type="compositionally biased region" description="Basic and acidic residues" evidence="1">
    <location>
        <begin position="645"/>
        <end position="676"/>
    </location>
</feature>
<feature type="compositionally biased region" description="Polar residues" evidence="1">
    <location>
        <begin position="107"/>
        <end position="126"/>
    </location>
</feature>
<feature type="compositionally biased region" description="Polar residues" evidence="1">
    <location>
        <begin position="567"/>
        <end position="587"/>
    </location>
</feature>
<feature type="compositionally biased region" description="Basic and acidic residues" evidence="1">
    <location>
        <begin position="475"/>
        <end position="496"/>
    </location>
</feature>
<feature type="compositionally biased region" description="Basic and acidic residues" evidence="1">
    <location>
        <begin position="174"/>
        <end position="201"/>
    </location>
</feature>
<evidence type="ECO:0000313" key="2">
    <source>
        <dbReference type="EMBL" id="KAF8700611.1"/>
    </source>
</evidence>
<feature type="compositionally biased region" description="Polar residues" evidence="1">
    <location>
        <begin position="204"/>
        <end position="231"/>
    </location>
</feature>
<proteinExistence type="predicted"/>
<protein>
    <submittedName>
        <fullName evidence="2">Uncharacterized protein</fullName>
    </submittedName>
</protein>
<organism evidence="2 3">
    <name type="scientific">Digitaria exilis</name>
    <dbReference type="NCBI Taxonomy" id="1010633"/>
    <lineage>
        <taxon>Eukaryota</taxon>
        <taxon>Viridiplantae</taxon>
        <taxon>Streptophyta</taxon>
        <taxon>Embryophyta</taxon>
        <taxon>Tracheophyta</taxon>
        <taxon>Spermatophyta</taxon>
        <taxon>Magnoliopsida</taxon>
        <taxon>Liliopsida</taxon>
        <taxon>Poales</taxon>
        <taxon>Poaceae</taxon>
        <taxon>PACMAD clade</taxon>
        <taxon>Panicoideae</taxon>
        <taxon>Panicodae</taxon>
        <taxon>Paniceae</taxon>
        <taxon>Anthephorinae</taxon>
        <taxon>Digitaria</taxon>
    </lineage>
</organism>
<feature type="compositionally biased region" description="Basic and acidic residues" evidence="1">
    <location>
        <begin position="444"/>
        <end position="455"/>
    </location>
</feature>
<feature type="compositionally biased region" description="Basic and acidic residues" evidence="1">
    <location>
        <begin position="276"/>
        <end position="292"/>
    </location>
</feature>
<feature type="region of interest" description="Disordered" evidence="1">
    <location>
        <begin position="105"/>
        <end position="702"/>
    </location>
</feature>
<dbReference type="EMBL" id="JACEFO010001825">
    <property type="protein sequence ID" value="KAF8700611.1"/>
    <property type="molecule type" value="Genomic_DNA"/>
</dbReference>
<accession>A0A835EQM3</accession>
<feature type="compositionally biased region" description="Low complexity" evidence="1">
    <location>
        <begin position="506"/>
        <end position="519"/>
    </location>
</feature>
<feature type="compositionally biased region" description="Basic and acidic residues" evidence="1">
    <location>
        <begin position="534"/>
        <end position="566"/>
    </location>
</feature>
<evidence type="ECO:0000256" key="1">
    <source>
        <dbReference type="SAM" id="MobiDB-lite"/>
    </source>
</evidence>
<gene>
    <name evidence="2" type="ORF">HU200_033956</name>
</gene>
<dbReference type="AlphaFoldDB" id="A0A835EQM3"/>
<name>A0A835EQM3_9POAL</name>
<feature type="compositionally biased region" description="Polar residues" evidence="1">
    <location>
        <begin position="299"/>
        <end position="321"/>
    </location>
</feature>
<sequence length="718" mass="78701">MSMELAQRQENTTGRPLLTREVKEILRISHLLIREVHYGSLLYKDHDAAPSRQAKQRNMLEAEFHPKLSIQVVKISTSNLETLLLYQGKELLQAIPQSSRAAAKDVQSATSETTQFPDILDTTTKSRGAFEETKDPDSTRKDVSRRLQPDAQDSFQQSKLSAIDQKGLGSLSSQERDAKDAQPATSKEKSISTERHKEMIQREPQGSGSLQDKASNGRLSTKPSTIEQWQRASVPLNDATSSSGDDEIGMVTIDQKLTPMTESALGATGDTTQSPDIHDPSKKSRGTYEEAKSPGSALSKAQSLGAQYDQRTTGESQTPTAGQRKDISTKPQPDVQDGLKQSRLSVGDWNGLGSLSSEGNDAIETEATITGEKPFSIEQLRETSKKSESTTPKKHPTDSQVSVEKTPPIYQQKPLVAQEIQHPSDAPSTFDDKLNASGPASAKEPYRDYTPDKQKLAPPLLSRELTSQVQPPSEPSHDASLHRDLSSKPSTIDEWRLTSAPLHDVTTSSGSSSSGCSTGEDYQLTKGESTMPTAERRKDWKDAKDDETIETEEKSFSTERLRKMFQESESTIPKTQPTDSQDYSYNGQDVPCLPEGTSAAQESQEEAQIIQSGEEVDTSTQEHQGSSGVPYTYNEKLSASAPARADIRDDHSAAEPYKKDIADDEKTAPSPPRKEAASQVQPLSKSFQREVPDGDSSSTSLAIDQWQHASASITWSKY</sequence>
<reference evidence="2" key="1">
    <citation type="submission" date="2020-07" db="EMBL/GenBank/DDBJ databases">
        <title>Genome sequence and genetic diversity analysis of an under-domesticated orphan crop, white fonio (Digitaria exilis).</title>
        <authorList>
            <person name="Bennetzen J.L."/>
            <person name="Chen S."/>
            <person name="Ma X."/>
            <person name="Wang X."/>
            <person name="Yssel A.E.J."/>
            <person name="Chaluvadi S.R."/>
            <person name="Johnson M."/>
            <person name="Gangashetty P."/>
            <person name="Hamidou F."/>
            <person name="Sanogo M.D."/>
            <person name="Zwaenepoel A."/>
            <person name="Wallace J."/>
            <person name="Van De Peer Y."/>
            <person name="Van Deynze A."/>
        </authorList>
    </citation>
    <scope>NUCLEOTIDE SEQUENCE</scope>
    <source>
        <tissue evidence="2">Leaves</tissue>
    </source>
</reference>
<feature type="compositionally biased region" description="Basic and acidic residues" evidence="1">
    <location>
        <begin position="128"/>
        <end position="148"/>
    </location>
</feature>
<feature type="compositionally biased region" description="Basic and acidic residues" evidence="1">
    <location>
        <begin position="379"/>
        <end position="388"/>
    </location>
</feature>
<dbReference type="Proteomes" id="UP000636709">
    <property type="component" value="Unassembled WGS sequence"/>
</dbReference>
<feature type="compositionally biased region" description="Polar residues" evidence="1">
    <location>
        <begin position="618"/>
        <end position="629"/>
    </location>
</feature>
<comment type="caution">
    <text evidence="2">The sequence shown here is derived from an EMBL/GenBank/DDBJ whole genome shotgun (WGS) entry which is preliminary data.</text>
</comment>
<feature type="compositionally biased region" description="Low complexity" evidence="1">
    <location>
        <begin position="595"/>
        <end position="613"/>
    </location>
</feature>
<dbReference type="OrthoDB" id="249703at2759"/>